<dbReference type="PROSITE" id="PS50110">
    <property type="entry name" value="RESPONSE_REGULATORY"/>
    <property type="match status" value="1"/>
</dbReference>
<evidence type="ECO:0000256" key="12">
    <source>
        <dbReference type="PROSITE-ProRule" id="PRU00169"/>
    </source>
</evidence>
<dbReference type="PIRSF" id="PIRSF036397">
    <property type="entry name" value="Bactrphtchrm_rec"/>
    <property type="match status" value="1"/>
</dbReference>
<name>A0ABT6CP03_9SPHN</name>
<dbReference type="SMART" id="SM00911">
    <property type="entry name" value="HWE_HK"/>
    <property type="match status" value="1"/>
</dbReference>
<evidence type="ECO:0000259" key="13">
    <source>
        <dbReference type="PROSITE" id="PS50046"/>
    </source>
</evidence>
<evidence type="ECO:0000256" key="1">
    <source>
        <dbReference type="ARBA" id="ARBA00000085"/>
    </source>
</evidence>
<dbReference type="InterPro" id="IPR001789">
    <property type="entry name" value="Sig_transdc_resp-reg_receiver"/>
</dbReference>
<comment type="catalytic activity">
    <reaction evidence="1">
        <text>ATP + protein L-histidine = ADP + protein N-phospho-L-histidine.</text>
        <dbReference type="EC" id="2.7.13.3"/>
    </reaction>
</comment>
<dbReference type="Gene3D" id="3.30.565.10">
    <property type="entry name" value="Histidine kinase-like ATPase, C-terminal domain"/>
    <property type="match status" value="1"/>
</dbReference>
<accession>A0ABT6CP03</accession>
<dbReference type="InterPro" id="IPR029016">
    <property type="entry name" value="GAF-like_dom_sf"/>
</dbReference>
<dbReference type="Gene3D" id="3.30.450.270">
    <property type="match status" value="1"/>
</dbReference>
<evidence type="ECO:0000256" key="4">
    <source>
        <dbReference type="ARBA" id="ARBA00022553"/>
    </source>
</evidence>
<dbReference type="PRINTS" id="PR01033">
    <property type="entry name" value="PHYTOCHROME"/>
</dbReference>
<dbReference type="PROSITE" id="PS50046">
    <property type="entry name" value="PHYTOCHROME_2"/>
    <property type="match status" value="1"/>
</dbReference>
<proteinExistence type="predicted"/>
<sequence>MASPEFQVDLSNCDREPIHLLGAIQPVGFLIALSTDWLIARVSSNIASYMGTSPDEMIGQPLAAFIDAGPLHDIRNRMAFLVNTDTVERIFSCRLRQDLPTFDIAVHFSGRQFLIEAEPASGQHGDATGTVRWMMARLDGQPDGDAFFREGARQVRALLGYDRVMVYKFAPDGHGEVVAEAVKPGIGTFKGMHYPASDIPKQARALYLRNLTRIIHDVDSVPVPIVPALDEDGTPVDLSLSVLRSVSPIHIEYLKNMGVRASLSISIVVDEKLWGLFACHHYSPLSPTFERRSLSELFSQMFSLRLESRERREMVEYERRARDISDQLLGAVASDETLLNDPDWLGDILTSAIPADGVGVWINGHYAFSGTTPPTQDFRRIIRALNGTAAGKVYATDHIGSLIDDAAGFAADASGLLAIPISRSPRDYVVLFRKELKEAVRWAGDPHKPVTYGPNGPRLTPRESFAEWLEQVEGRSAPFTASQLRVAETLRATLIEVVLRLADEAAAERHQANARQELLIAELNHRVRNILGVIRGLIRQSQPDETAVKDFVKVVDGRIHALARAHNQITDDHWGPAPLEALIEAEAAAFAANRRTSLIAQGPPVLLNPQAYSTMALVIHELVTNSTKYGSLSGDGQVHLTWHRADDDSLLVDWREVGGPPVEPPTRKGFGTTIINRSVPYDLGGSAEISYARSGVHARFCIPRRHVSQRPTAAPPRIARQQQQHGKHVQPELAVDPHLLEGFHVLLVEDSLIIALDAEDILQRFGASIDTASTPEAAHDALDRSRPDLAILDINLGDQTSFGIADRLMDMDVPFFFASGYGEQAQLPMEHRARTVVQKPYTIGNLIRAIEGMLGVSGEFV</sequence>
<dbReference type="SMART" id="SM00065">
    <property type="entry name" value="GAF"/>
    <property type="match status" value="1"/>
</dbReference>
<dbReference type="InterPro" id="IPR011102">
    <property type="entry name" value="Sig_transdc_His_kinase_HWE"/>
</dbReference>
<feature type="domain" description="Response regulatory" evidence="14">
    <location>
        <begin position="744"/>
        <end position="854"/>
    </location>
</feature>
<dbReference type="InterPro" id="IPR001294">
    <property type="entry name" value="Phytochrome"/>
</dbReference>
<evidence type="ECO:0000256" key="9">
    <source>
        <dbReference type="ARBA" id="ARBA00022840"/>
    </source>
</evidence>
<keyword evidence="5" id="KW-0716">Sensory transduction</keyword>
<keyword evidence="3" id="KW-0600">Photoreceptor protein</keyword>
<feature type="modified residue" description="4-aspartylphosphate" evidence="12">
    <location>
        <position position="793"/>
    </location>
</feature>
<dbReference type="Pfam" id="PF07536">
    <property type="entry name" value="HWE_HK"/>
    <property type="match status" value="1"/>
</dbReference>
<protein>
    <recommendedName>
        <fullName evidence="2">histidine kinase</fullName>
        <ecNumber evidence="2">2.7.13.3</ecNumber>
    </recommendedName>
</protein>
<dbReference type="InterPro" id="IPR003018">
    <property type="entry name" value="GAF"/>
</dbReference>
<dbReference type="PANTHER" id="PTHR41523">
    <property type="entry name" value="TWO-COMPONENT SYSTEM SENSOR PROTEIN"/>
    <property type="match status" value="1"/>
</dbReference>
<dbReference type="InterPro" id="IPR016132">
    <property type="entry name" value="Phyto_chromo_attachment"/>
</dbReference>
<dbReference type="RefSeq" id="WP_277280210.1">
    <property type="nucleotide sequence ID" value="NZ_JAROCY010000023.1"/>
</dbReference>
<evidence type="ECO:0000256" key="11">
    <source>
        <dbReference type="ARBA" id="ARBA00023170"/>
    </source>
</evidence>
<dbReference type="InterPro" id="IPR035965">
    <property type="entry name" value="PAS-like_dom_sf"/>
</dbReference>
<dbReference type="Pfam" id="PF00072">
    <property type="entry name" value="Response_reg"/>
    <property type="match status" value="1"/>
</dbReference>
<dbReference type="SUPFAM" id="SSF55785">
    <property type="entry name" value="PYP-like sensor domain (PAS domain)"/>
    <property type="match status" value="1"/>
</dbReference>
<feature type="domain" description="Phytochrome chromophore attachment site" evidence="13">
    <location>
        <begin position="143"/>
        <end position="300"/>
    </location>
</feature>
<dbReference type="SUPFAM" id="SSF52172">
    <property type="entry name" value="CheY-like"/>
    <property type="match status" value="1"/>
</dbReference>
<evidence type="ECO:0000256" key="7">
    <source>
        <dbReference type="ARBA" id="ARBA00022741"/>
    </source>
</evidence>
<evidence type="ECO:0000256" key="6">
    <source>
        <dbReference type="ARBA" id="ARBA00022679"/>
    </source>
</evidence>
<evidence type="ECO:0000256" key="10">
    <source>
        <dbReference type="ARBA" id="ARBA00022991"/>
    </source>
</evidence>
<organism evidence="15 16">
    <name type="scientific">Novosphingobium cyanobacteriorum</name>
    <dbReference type="NCBI Taxonomy" id="3024215"/>
    <lineage>
        <taxon>Bacteria</taxon>
        <taxon>Pseudomonadati</taxon>
        <taxon>Pseudomonadota</taxon>
        <taxon>Alphaproteobacteria</taxon>
        <taxon>Sphingomonadales</taxon>
        <taxon>Sphingomonadaceae</taxon>
        <taxon>Novosphingobium</taxon>
    </lineage>
</organism>
<dbReference type="SUPFAM" id="SSF55781">
    <property type="entry name" value="GAF domain-like"/>
    <property type="match status" value="2"/>
</dbReference>
<evidence type="ECO:0000256" key="8">
    <source>
        <dbReference type="ARBA" id="ARBA00022777"/>
    </source>
</evidence>
<dbReference type="Pfam" id="PF00360">
    <property type="entry name" value="PHY"/>
    <property type="match status" value="1"/>
</dbReference>
<evidence type="ECO:0000313" key="15">
    <source>
        <dbReference type="EMBL" id="MDF8335239.1"/>
    </source>
</evidence>
<dbReference type="EC" id="2.7.13.3" evidence="2"/>
<dbReference type="SMART" id="SM00448">
    <property type="entry name" value="REC"/>
    <property type="match status" value="1"/>
</dbReference>
<dbReference type="InterPro" id="IPR036890">
    <property type="entry name" value="HATPase_C_sf"/>
</dbReference>
<keyword evidence="9" id="KW-0067">ATP-binding</keyword>
<dbReference type="Pfam" id="PF01590">
    <property type="entry name" value="GAF"/>
    <property type="match status" value="1"/>
</dbReference>
<keyword evidence="8 15" id="KW-0418">Kinase</keyword>
<gene>
    <name evidence="15" type="ORF">POM99_18700</name>
</gene>
<dbReference type="InterPro" id="IPR013515">
    <property type="entry name" value="Phytochrome_cen-reg"/>
</dbReference>
<evidence type="ECO:0000256" key="2">
    <source>
        <dbReference type="ARBA" id="ARBA00012438"/>
    </source>
</evidence>
<dbReference type="Gene3D" id="3.40.50.2300">
    <property type="match status" value="1"/>
</dbReference>
<dbReference type="GO" id="GO:0016301">
    <property type="term" value="F:kinase activity"/>
    <property type="evidence" value="ECO:0007669"/>
    <property type="project" value="UniProtKB-KW"/>
</dbReference>
<dbReference type="InterPro" id="IPR013654">
    <property type="entry name" value="PAS_2"/>
</dbReference>
<keyword evidence="7" id="KW-0547">Nucleotide-binding</keyword>
<evidence type="ECO:0000256" key="3">
    <source>
        <dbReference type="ARBA" id="ARBA00022543"/>
    </source>
</evidence>
<dbReference type="PANTHER" id="PTHR41523:SF8">
    <property type="entry name" value="ETHYLENE RESPONSE SENSOR PROTEIN"/>
    <property type="match status" value="1"/>
</dbReference>
<keyword evidence="11" id="KW-0675">Receptor</keyword>
<evidence type="ECO:0000259" key="14">
    <source>
        <dbReference type="PROSITE" id="PS50110"/>
    </source>
</evidence>
<keyword evidence="16" id="KW-1185">Reference proteome</keyword>
<dbReference type="InterPro" id="IPR043150">
    <property type="entry name" value="Phytochrome_PHY_sf"/>
</dbReference>
<dbReference type="InterPro" id="IPR009219">
    <property type="entry name" value="Bactrphtchr_CheY"/>
</dbReference>
<dbReference type="Pfam" id="PF08446">
    <property type="entry name" value="PAS_2"/>
    <property type="match status" value="1"/>
</dbReference>
<evidence type="ECO:0000256" key="5">
    <source>
        <dbReference type="ARBA" id="ARBA00022606"/>
    </source>
</evidence>
<keyword evidence="6" id="KW-0808">Transferase</keyword>
<dbReference type="EMBL" id="JAROCY010000023">
    <property type="protein sequence ID" value="MDF8335239.1"/>
    <property type="molecule type" value="Genomic_DNA"/>
</dbReference>
<dbReference type="Proteomes" id="UP001222770">
    <property type="component" value="Unassembled WGS sequence"/>
</dbReference>
<dbReference type="InterPro" id="IPR011006">
    <property type="entry name" value="CheY-like_superfamily"/>
</dbReference>
<keyword evidence="10" id="KW-0157">Chromophore</keyword>
<keyword evidence="4 12" id="KW-0597">Phosphoprotein</keyword>
<evidence type="ECO:0000313" key="16">
    <source>
        <dbReference type="Proteomes" id="UP001222770"/>
    </source>
</evidence>
<dbReference type="Gene3D" id="3.30.450.20">
    <property type="entry name" value="PAS domain"/>
    <property type="match status" value="1"/>
</dbReference>
<comment type="caution">
    <text evidence="15">The sequence shown here is derived from an EMBL/GenBank/DDBJ whole genome shotgun (WGS) entry which is preliminary data.</text>
</comment>
<dbReference type="Gene3D" id="3.30.450.40">
    <property type="match status" value="1"/>
</dbReference>
<reference evidence="15 16" key="1">
    <citation type="submission" date="2023-03" db="EMBL/GenBank/DDBJ databases">
        <title>Novosphingobium cyanobacteriorum sp. nov., isolated from a eutrophic reservoir during the Microcystis bloom period.</title>
        <authorList>
            <person name="Kang M."/>
            <person name="Le V."/>
            <person name="Ko S.-R."/>
            <person name="Lee S.-A."/>
            <person name="Ahn C.-Y."/>
        </authorList>
    </citation>
    <scope>NUCLEOTIDE SEQUENCE [LARGE SCALE GENOMIC DNA]</scope>
    <source>
        <strain evidence="15 16">HBC54</strain>
    </source>
</reference>